<protein>
    <submittedName>
        <fullName evidence="2">Methyltransferase family protein</fullName>
    </submittedName>
</protein>
<dbReference type="GO" id="GO:0032259">
    <property type="term" value="P:methylation"/>
    <property type="evidence" value="ECO:0007669"/>
    <property type="project" value="UniProtKB-KW"/>
</dbReference>
<dbReference type="GO" id="GO:0008757">
    <property type="term" value="F:S-adenosylmethionine-dependent methyltransferase activity"/>
    <property type="evidence" value="ECO:0007669"/>
    <property type="project" value="InterPro"/>
</dbReference>
<evidence type="ECO:0000313" key="2">
    <source>
        <dbReference type="EMBL" id="PPK74147.1"/>
    </source>
</evidence>
<organism evidence="2 3">
    <name type="scientific">Methylobacter tundripaludum</name>
    <dbReference type="NCBI Taxonomy" id="173365"/>
    <lineage>
        <taxon>Bacteria</taxon>
        <taxon>Pseudomonadati</taxon>
        <taxon>Pseudomonadota</taxon>
        <taxon>Gammaproteobacteria</taxon>
        <taxon>Methylococcales</taxon>
        <taxon>Methylococcaceae</taxon>
        <taxon>Methylobacter</taxon>
    </lineage>
</organism>
<comment type="caution">
    <text evidence="2">The sequence shown here is derived from an EMBL/GenBank/DDBJ whole genome shotgun (WGS) entry which is preliminary data.</text>
</comment>
<dbReference type="PANTHER" id="PTHR43861">
    <property type="entry name" value="TRANS-ACONITATE 2-METHYLTRANSFERASE-RELATED"/>
    <property type="match status" value="1"/>
</dbReference>
<dbReference type="Pfam" id="PF08241">
    <property type="entry name" value="Methyltransf_11"/>
    <property type="match status" value="1"/>
</dbReference>
<reference evidence="2 3" key="1">
    <citation type="submission" date="2018-02" db="EMBL/GenBank/DDBJ databases">
        <title>Subsurface microbial communities from deep shales in Ohio and West Virginia, USA.</title>
        <authorList>
            <person name="Wrighton K."/>
        </authorList>
    </citation>
    <scope>NUCLEOTIDE SEQUENCE [LARGE SCALE GENOMIC DNA]</scope>
    <source>
        <strain evidence="2 3">OWC-DMM</strain>
    </source>
</reference>
<proteinExistence type="predicted"/>
<feature type="domain" description="Methyltransferase type 11" evidence="1">
    <location>
        <begin position="85"/>
        <end position="177"/>
    </location>
</feature>
<dbReference type="Proteomes" id="UP000240010">
    <property type="component" value="Unassembled WGS sequence"/>
</dbReference>
<dbReference type="Gene3D" id="3.40.50.150">
    <property type="entry name" value="Vaccinia Virus protein VP39"/>
    <property type="match status" value="1"/>
</dbReference>
<gene>
    <name evidence="2" type="ORF">B0F87_11178</name>
</gene>
<keyword evidence="2" id="KW-0808">Transferase</keyword>
<evidence type="ECO:0000259" key="1">
    <source>
        <dbReference type="Pfam" id="PF08241"/>
    </source>
</evidence>
<dbReference type="AlphaFoldDB" id="A0A2S6H9J1"/>
<dbReference type="CDD" id="cd02440">
    <property type="entry name" value="AdoMet_MTases"/>
    <property type="match status" value="1"/>
</dbReference>
<dbReference type="PANTHER" id="PTHR43861:SF1">
    <property type="entry name" value="TRANS-ACONITATE 2-METHYLTRANSFERASE"/>
    <property type="match status" value="1"/>
</dbReference>
<evidence type="ECO:0000313" key="3">
    <source>
        <dbReference type="Proteomes" id="UP000240010"/>
    </source>
</evidence>
<sequence length="291" mass="31848">MLPFDLPPLAGYSVSPKWDGHNFLFGEQCTPVLEYSENFAGWSDDLTALHEEAAGDSHPVDLASRHDAVEQVKKFLPSPQAVIMEIGCSSGFLIRDLATSFPEAVIVGADVVKEPLCRLAKTLPGVPLIRFDLLQCPLPNQSVDVLVMLNVLEHIEDDVGALQKAFNLLKPGGALIIEVPAGPRLYDAYDAELHHFRRYAASVLGDKLTAAGFKVCRKSHLGFILFPAFAAVKLLNKWSPFRKNKAVVREQAASTSGNSLVKLAMEFESKILAAFQLPFGIRVLMTAKRPV</sequence>
<dbReference type="SUPFAM" id="SSF53335">
    <property type="entry name" value="S-adenosyl-L-methionine-dependent methyltransferases"/>
    <property type="match status" value="1"/>
</dbReference>
<name>A0A2S6H9J1_9GAMM</name>
<keyword evidence="2" id="KW-0489">Methyltransferase</keyword>
<dbReference type="InterPro" id="IPR029063">
    <property type="entry name" value="SAM-dependent_MTases_sf"/>
</dbReference>
<dbReference type="InterPro" id="IPR013216">
    <property type="entry name" value="Methyltransf_11"/>
</dbReference>
<dbReference type="EMBL" id="PTIZ01000011">
    <property type="protein sequence ID" value="PPK74147.1"/>
    <property type="molecule type" value="Genomic_DNA"/>
</dbReference>
<accession>A0A2S6H9J1</accession>